<keyword evidence="5 8" id="KW-0418">Kinase</keyword>
<keyword evidence="6" id="KW-0067">ATP-binding</keyword>
<dbReference type="PANTHER" id="PTHR43289:SF6">
    <property type="entry name" value="SERINE_THREONINE-PROTEIN KINASE NEKL-3"/>
    <property type="match status" value="1"/>
</dbReference>
<keyword evidence="9" id="KW-1185">Reference proteome</keyword>
<dbReference type="EC" id="2.7.11.1" evidence="1"/>
<protein>
    <recommendedName>
        <fullName evidence="1">non-specific serine/threonine protein kinase</fullName>
        <ecNumber evidence="1">2.7.11.1</ecNumber>
    </recommendedName>
</protein>
<gene>
    <name evidence="8" type="ORF">KFZ73_01745</name>
</gene>
<dbReference type="InterPro" id="IPR011009">
    <property type="entry name" value="Kinase-like_dom_sf"/>
</dbReference>
<feature type="domain" description="Protein kinase" evidence="7">
    <location>
        <begin position="13"/>
        <end position="279"/>
    </location>
</feature>
<dbReference type="SUPFAM" id="SSF56112">
    <property type="entry name" value="Protein kinase-like (PK-like)"/>
    <property type="match status" value="1"/>
</dbReference>
<keyword evidence="4" id="KW-0547">Nucleotide-binding</keyword>
<comment type="caution">
    <text evidence="8">The sequence shown here is derived from an EMBL/GenBank/DDBJ whole genome shotgun (WGS) entry which is preliminary data.</text>
</comment>
<dbReference type="CDD" id="cd06974">
    <property type="entry name" value="TerD_like"/>
    <property type="match status" value="1"/>
</dbReference>
<dbReference type="PANTHER" id="PTHR43289">
    <property type="entry name" value="MITOGEN-ACTIVATED PROTEIN KINASE KINASE KINASE 20-RELATED"/>
    <property type="match status" value="1"/>
</dbReference>
<dbReference type="Proteomes" id="UP000676853">
    <property type="component" value="Unassembled WGS sequence"/>
</dbReference>
<dbReference type="CDD" id="cd14014">
    <property type="entry name" value="STKc_PknB_like"/>
    <property type="match status" value="1"/>
</dbReference>
<keyword evidence="3" id="KW-0808">Transferase</keyword>
<dbReference type="PROSITE" id="PS00108">
    <property type="entry name" value="PROTEIN_KINASE_ST"/>
    <property type="match status" value="1"/>
</dbReference>
<accession>A0ABS5N8G4</accession>
<evidence type="ECO:0000256" key="3">
    <source>
        <dbReference type="ARBA" id="ARBA00022679"/>
    </source>
</evidence>
<dbReference type="RefSeq" id="WP_212552754.1">
    <property type="nucleotide sequence ID" value="NZ_JAGXOE010000002.1"/>
</dbReference>
<evidence type="ECO:0000313" key="8">
    <source>
        <dbReference type="EMBL" id="MBS4099952.1"/>
    </source>
</evidence>
<dbReference type="Pfam" id="PF00069">
    <property type="entry name" value="Pkinase"/>
    <property type="match status" value="1"/>
</dbReference>
<dbReference type="InterPro" id="IPR000719">
    <property type="entry name" value="Prot_kinase_dom"/>
</dbReference>
<sequence>MAGNDQDLEIAGYRVIDRLGAGGMGQVFLVAHPRLPRSDALKLLDGAVSSSEEFQARFIHEADLLAPLSHPNIVHLYDRGRLDDGRLWLTMEYLQGTDAKQLLRERGPLPLALVAEIVSGVAAALDYAYEDFAITHRDVKPANVLVRLRNGRVSAVKLVDFGIAKASTEASSLTVTGTTVGTLGYLSPEAINGAELDNRTDLYSLATAAFELLTGAPPFAGTTIAAVMGAHLYQPVPALHLRGPGLPPELDAVFERALAKDPTERYATSGEFAAALAAIAAAAPDARAAAPSDEDEVDPHYAATTVRQAGPGDDDATTVLPPSSVPAAPAIVGGTPAVELRRGETVDLPAAAEQRLLVTPPRSRAESDLFALVVDGDARVLSEQHLVFYNNPRDPGGIAALTPGDDAGLVLVPRLLPPGARIVVAVASDAPEPTRPTVPAVTVECEGGAWAVPTAPEPGLRAAVLCEVYHRDTADGRVLRLRAVAQGWTDGVAALVRGYGVEVDEGA</sequence>
<name>A0ABS5N8G4_TSUPA</name>
<dbReference type="PROSITE" id="PS50011">
    <property type="entry name" value="PROTEIN_KINASE_DOM"/>
    <property type="match status" value="1"/>
</dbReference>
<evidence type="ECO:0000256" key="1">
    <source>
        <dbReference type="ARBA" id="ARBA00012513"/>
    </source>
</evidence>
<dbReference type="Gene3D" id="1.10.510.10">
    <property type="entry name" value="Transferase(Phosphotransferase) domain 1"/>
    <property type="match status" value="1"/>
</dbReference>
<dbReference type="Gene3D" id="3.30.200.20">
    <property type="entry name" value="Phosphorylase Kinase, domain 1"/>
    <property type="match status" value="1"/>
</dbReference>
<dbReference type="EMBL" id="JAGXOE010000002">
    <property type="protein sequence ID" value="MBS4099952.1"/>
    <property type="molecule type" value="Genomic_DNA"/>
</dbReference>
<keyword evidence="2" id="KW-0723">Serine/threonine-protein kinase</keyword>
<evidence type="ECO:0000256" key="6">
    <source>
        <dbReference type="ARBA" id="ARBA00022840"/>
    </source>
</evidence>
<reference evidence="8 9" key="1">
    <citation type="submission" date="2021-04" db="EMBL/GenBank/DDBJ databases">
        <title>Whole genome sequence analysis of a thiophenic sulfur metabolizing bacteria.</title>
        <authorList>
            <person name="Akhtar N."/>
            <person name="Akram J."/>
            <person name="Aslam A."/>
        </authorList>
    </citation>
    <scope>NUCLEOTIDE SEQUENCE [LARGE SCALE GENOMIC DNA]</scope>
    <source>
        <strain evidence="8 9">3OW</strain>
    </source>
</reference>
<organism evidence="8 9">
    <name type="scientific">Tsukamurella paurometabola</name>
    <name type="common">Corynebacterium paurometabolum</name>
    <dbReference type="NCBI Taxonomy" id="2061"/>
    <lineage>
        <taxon>Bacteria</taxon>
        <taxon>Bacillati</taxon>
        <taxon>Actinomycetota</taxon>
        <taxon>Actinomycetes</taxon>
        <taxon>Mycobacteriales</taxon>
        <taxon>Tsukamurellaceae</taxon>
        <taxon>Tsukamurella</taxon>
    </lineage>
</organism>
<dbReference type="InterPro" id="IPR003325">
    <property type="entry name" value="TerD"/>
</dbReference>
<dbReference type="Gene3D" id="2.60.60.30">
    <property type="entry name" value="sav2460 like domains"/>
    <property type="match status" value="1"/>
</dbReference>
<dbReference type="InterPro" id="IPR008271">
    <property type="entry name" value="Ser/Thr_kinase_AS"/>
</dbReference>
<proteinExistence type="predicted"/>
<evidence type="ECO:0000256" key="4">
    <source>
        <dbReference type="ARBA" id="ARBA00022741"/>
    </source>
</evidence>
<evidence type="ECO:0000313" key="9">
    <source>
        <dbReference type="Proteomes" id="UP000676853"/>
    </source>
</evidence>
<dbReference type="SMART" id="SM00220">
    <property type="entry name" value="S_TKc"/>
    <property type="match status" value="1"/>
</dbReference>
<evidence type="ECO:0000256" key="5">
    <source>
        <dbReference type="ARBA" id="ARBA00022777"/>
    </source>
</evidence>
<dbReference type="GO" id="GO:0016301">
    <property type="term" value="F:kinase activity"/>
    <property type="evidence" value="ECO:0007669"/>
    <property type="project" value="UniProtKB-KW"/>
</dbReference>
<evidence type="ECO:0000256" key="2">
    <source>
        <dbReference type="ARBA" id="ARBA00022527"/>
    </source>
</evidence>
<evidence type="ECO:0000259" key="7">
    <source>
        <dbReference type="PROSITE" id="PS50011"/>
    </source>
</evidence>